<gene>
    <name evidence="2" type="ORF">FSP39_008093</name>
</gene>
<dbReference type="InterPro" id="IPR052740">
    <property type="entry name" value="CE4"/>
</dbReference>
<dbReference type="Proteomes" id="UP001186944">
    <property type="component" value="Unassembled WGS sequence"/>
</dbReference>
<evidence type="ECO:0000313" key="2">
    <source>
        <dbReference type="EMBL" id="KAK3094938.1"/>
    </source>
</evidence>
<dbReference type="AlphaFoldDB" id="A0AA89C0V8"/>
<name>A0AA89C0V8_PINIB</name>
<accession>A0AA89C0V8</accession>
<comment type="caution">
    <text evidence="2">The sequence shown here is derived from an EMBL/GenBank/DDBJ whole genome shotgun (WGS) entry which is preliminary data.</text>
</comment>
<feature type="chain" id="PRO_5041717376" evidence="1">
    <location>
        <begin position="20"/>
        <end position="321"/>
    </location>
</feature>
<sequence length="321" mass="35710">MTMVIRVFAFLGFVGLISAQCTPQNCKLPLCRCYGDGTVPGGLATNVTPQIVLITLGFEIDSEYRDLYKSLFTVRNPNGCPITGTIFVQDSGSDFGMVKDFYDSKFEIGIQSDLIKPTDQKGWDDTVKKVYDHLTLAGIKDTDIRGLRAGQLNPGGQMEFISLGNEKMLYSMDCVSTSGSYGWPYTFDIPDTRNVCTTGTMPLSSFPGKWGVPISALSFKNTTCATAAGCVQVVQTKQDAFDLFYNNFLLHYNGNKGPYVVEIDPQWAKNQDYLDGTIQFIEYVRAAHDDVWMITAWQAIQWTQTPVPLANLSDFQPWKCT</sequence>
<dbReference type="SUPFAM" id="SSF88713">
    <property type="entry name" value="Glycoside hydrolase/deacetylase"/>
    <property type="match status" value="1"/>
</dbReference>
<dbReference type="PANTHER" id="PTHR45985:SF8">
    <property type="entry name" value="CHITIN DEACETYLASE-LIKE 9, ISOFORM A"/>
    <property type="match status" value="1"/>
</dbReference>
<organism evidence="2 3">
    <name type="scientific">Pinctada imbricata</name>
    <name type="common">Atlantic pearl-oyster</name>
    <name type="synonym">Pinctada martensii</name>
    <dbReference type="NCBI Taxonomy" id="66713"/>
    <lineage>
        <taxon>Eukaryota</taxon>
        <taxon>Metazoa</taxon>
        <taxon>Spiralia</taxon>
        <taxon>Lophotrochozoa</taxon>
        <taxon>Mollusca</taxon>
        <taxon>Bivalvia</taxon>
        <taxon>Autobranchia</taxon>
        <taxon>Pteriomorphia</taxon>
        <taxon>Pterioida</taxon>
        <taxon>Pterioidea</taxon>
        <taxon>Pteriidae</taxon>
        <taxon>Pinctada</taxon>
    </lineage>
</organism>
<keyword evidence="3" id="KW-1185">Reference proteome</keyword>
<feature type="signal peptide" evidence="1">
    <location>
        <begin position="1"/>
        <end position="19"/>
    </location>
</feature>
<protein>
    <submittedName>
        <fullName evidence="2">Uncharacterized protein</fullName>
    </submittedName>
</protein>
<dbReference type="GO" id="GO:0005975">
    <property type="term" value="P:carbohydrate metabolic process"/>
    <property type="evidence" value="ECO:0007669"/>
    <property type="project" value="InterPro"/>
</dbReference>
<dbReference type="Gene3D" id="3.20.20.370">
    <property type="entry name" value="Glycoside hydrolase/deacetylase"/>
    <property type="match status" value="1"/>
</dbReference>
<evidence type="ECO:0000313" key="3">
    <source>
        <dbReference type="Proteomes" id="UP001186944"/>
    </source>
</evidence>
<evidence type="ECO:0000256" key="1">
    <source>
        <dbReference type="SAM" id="SignalP"/>
    </source>
</evidence>
<keyword evidence="1" id="KW-0732">Signal</keyword>
<dbReference type="PANTHER" id="PTHR45985">
    <property type="match status" value="1"/>
</dbReference>
<proteinExistence type="predicted"/>
<reference evidence="2" key="1">
    <citation type="submission" date="2019-08" db="EMBL/GenBank/DDBJ databases">
        <title>The improved chromosome-level genome for the pearl oyster Pinctada fucata martensii using PacBio sequencing and Hi-C.</title>
        <authorList>
            <person name="Zheng Z."/>
        </authorList>
    </citation>
    <scope>NUCLEOTIDE SEQUENCE</scope>
    <source>
        <strain evidence="2">ZZ-2019</strain>
        <tissue evidence="2">Adductor muscle</tissue>
    </source>
</reference>
<dbReference type="EMBL" id="VSWD01000008">
    <property type="protein sequence ID" value="KAK3094938.1"/>
    <property type="molecule type" value="Genomic_DNA"/>
</dbReference>
<dbReference type="InterPro" id="IPR011330">
    <property type="entry name" value="Glyco_hydro/deAcase_b/a-brl"/>
</dbReference>